<comment type="caution">
    <text evidence="3">The sequence shown here is derived from an EMBL/GenBank/DDBJ whole genome shotgun (WGS) entry which is preliminary data.</text>
</comment>
<feature type="compositionally biased region" description="Polar residues" evidence="2">
    <location>
        <begin position="822"/>
        <end position="831"/>
    </location>
</feature>
<accession>A0A5J4YQT5</accession>
<evidence type="ECO:0000313" key="3">
    <source>
        <dbReference type="EMBL" id="KAA8492757.1"/>
    </source>
</evidence>
<feature type="compositionally biased region" description="Basic and acidic residues" evidence="2">
    <location>
        <begin position="16"/>
        <end position="25"/>
    </location>
</feature>
<feature type="region of interest" description="Disordered" evidence="2">
    <location>
        <begin position="521"/>
        <end position="566"/>
    </location>
</feature>
<reference evidence="4" key="1">
    <citation type="journal article" date="2019" name="Nat. Commun.">
        <title>Expansion of phycobilisome linker gene families in mesophilic red algae.</title>
        <authorList>
            <person name="Lee J."/>
            <person name="Kim D."/>
            <person name="Bhattacharya D."/>
            <person name="Yoon H.S."/>
        </authorList>
    </citation>
    <scope>NUCLEOTIDE SEQUENCE [LARGE SCALE GENOMIC DNA]</scope>
    <source>
        <strain evidence="4">CCMP 1328</strain>
    </source>
</reference>
<sequence length="906" mass="99058">MNKDSRTASSASSARLGKELADLRHPQQQQQQQQQQAQLASHAIANGRGALGGKSSEDEFVDVFSRDVSTSSNWSNVSAATARKKHKPPNLQLKAFERSDSDLASGHRDHLIDVHSKSRTDAAGVLGNIPRQAAVMVLSPKLGQKNSKHTFASGTSAHGKVSPPPRNWNQVVGARTVQPESYVPFDPDKQEPPPHSEPSRDQEQSVLFKSLASSRLASGTGDADRSESQSHTVRVADSSAGGSRAMSRRLTSSSGGEGKKIVSRTTSRATVGLQERCVERRKKRQDAAIFLRKSQKSYSQDDSMLMSVSTALNGRTLESKLDNLDVWGEEDEDVADLDQNFGAPRVLFQGGALSCLGTVSATKMNGIVAGSGGLGEKGLDFARQYLAELAAHESTKQKYERTTKNLETTVARIHHLNQEYKAAEKEFAQKLSAVEDELYQAVNENLQLMSAHAEELQGRVLQHAELCSEIVDHKNAREESAAKLRNLMETLLASPELAEQPDVLQELLCALLPARPDEDCLSPSADGASGSKLINQAASSGRKTKDVKDEDLGLSMSSSEQPPTAVKTVREKLLEADLEQSMKCVRNLSERLTLLESDMKVAFRHLQEVHDLEKSQLTKQLREAIKNKFREEDEEGPPFLRRESPLDALDLSQLPDTAASFGEQSVNGSARSRDSRNYGGVGGSIRSHASSEWLEDTMGGTDNSVYKMTVEAQLERALDREEELERDLLLLEVENEELRRKLKSRTDEPEKILTELVACKVKLALSEEENVALRNDIQKVLREAKTVSKHAGRDAWFARLRAPVLVTPGRENKPSGLARGESNAQSDVPFSSRKSVKAPLLSGAGITAMLFGHDSDSNSEDDAINGPHSADCYETEPSSRAFQHFRSESSVVEAALGKSSRAGIHV</sequence>
<evidence type="ECO:0000256" key="2">
    <source>
        <dbReference type="SAM" id="MobiDB-lite"/>
    </source>
</evidence>
<feature type="compositionally biased region" description="Low complexity" evidence="2">
    <location>
        <begin position="238"/>
        <end position="249"/>
    </location>
</feature>
<feature type="compositionally biased region" description="Polar residues" evidence="2">
    <location>
        <begin position="532"/>
        <end position="541"/>
    </location>
</feature>
<keyword evidence="4" id="KW-1185">Reference proteome</keyword>
<feature type="region of interest" description="Disordered" evidence="2">
    <location>
        <begin position="181"/>
        <end position="266"/>
    </location>
</feature>
<feature type="coiled-coil region" evidence="1">
    <location>
        <begin position="707"/>
        <end position="783"/>
    </location>
</feature>
<dbReference type="AlphaFoldDB" id="A0A5J4YQT5"/>
<dbReference type="Proteomes" id="UP000324585">
    <property type="component" value="Unassembled WGS sequence"/>
</dbReference>
<feature type="region of interest" description="Disordered" evidence="2">
    <location>
        <begin position="1"/>
        <end position="56"/>
    </location>
</feature>
<feature type="coiled-coil region" evidence="1">
    <location>
        <begin position="382"/>
        <end position="459"/>
    </location>
</feature>
<feature type="region of interest" description="Disordered" evidence="2">
    <location>
        <begin position="68"/>
        <end position="89"/>
    </location>
</feature>
<feature type="compositionally biased region" description="Basic and acidic residues" evidence="2">
    <location>
        <begin position="186"/>
        <end position="203"/>
    </location>
</feature>
<feature type="region of interest" description="Disordered" evidence="2">
    <location>
        <begin position="808"/>
        <end position="831"/>
    </location>
</feature>
<proteinExistence type="predicted"/>
<evidence type="ECO:0000313" key="4">
    <source>
        <dbReference type="Proteomes" id="UP000324585"/>
    </source>
</evidence>
<organism evidence="3 4">
    <name type="scientific">Porphyridium purpureum</name>
    <name type="common">Red alga</name>
    <name type="synonym">Porphyridium cruentum</name>
    <dbReference type="NCBI Taxonomy" id="35688"/>
    <lineage>
        <taxon>Eukaryota</taxon>
        <taxon>Rhodophyta</taxon>
        <taxon>Bangiophyceae</taxon>
        <taxon>Porphyridiales</taxon>
        <taxon>Porphyridiaceae</taxon>
        <taxon>Porphyridium</taxon>
    </lineage>
</organism>
<feature type="region of interest" description="Disordered" evidence="2">
    <location>
        <begin position="146"/>
        <end position="169"/>
    </location>
</feature>
<name>A0A5J4YQT5_PORPP</name>
<protein>
    <submittedName>
        <fullName evidence="3">Uncharacterized protein</fullName>
    </submittedName>
</protein>
<feature type="region of interest" description="Disordered" evidence="2">
    <location>
        <begin position="661"/>
        <end position="683"/>
    </location>
</feature>
<dbReference type="EMBL" id="VRMN01000008">
    <property type="protein sequence ID" value="KAA8492757.1"/>
    <property type="molecule type" value="Genomic_DNA"/>
</dbReference>
<feature type="compositionally biased region" description="Low complexity" evidence="2">
    <location>
        <begin position="27"/>
        <end position="38"/>
    </location>
</feature>
<gene>
    <name evidence="3" type="ORF">FVE85_9029</name>
</gene>
<keyword evidence="1" id="KW-0175">Coiled coil</keyword>
<feature type="compositionally biased region" description="Polar residues" evidence="2">
    <location>
        <begin position="204"/>
        <end position="217"/>
    </location>
</feature>
<evidence type="ECO:0000256" key="1">
    <source>
        <dbReference type="SAM" id="Coils"/>
    </source>
</evidence>
<feature type="compositionally biased region" description="Polar residues" evidence="2">
    <location>
        <begin position="68"/>
        <end position="79"/>
    </location>
</feature>